<accession>A0A6A4WI78</accession>
<evidence type="ECO:0000256" key="4">
    <source>
        <dbReference type="ARBA" id="ARBA00022490"/>
    </source>
</evidence>
<dbReference type="Pfam" id="PF18392">
    <property type="entry name" value="CSN7a_helixI"/>
    <property type="match status" value="1"/>
</dbReference>
<evidence type="ECO:0000313" key="9">
    <source>
        <dbReference type="EMBL" id="KAF0307156.1"/>
    </source>
</evidence>
<dbReference type="SMART" id="SM00088">
    <property type="entry name" value="PINT"/>
    <property type="match status" value="1"/>
</dbReference>
<sequence length="261" mass="29226">MAEVTSPSQPLEQFVLLAKSARGAAAAELVRQALDAPGVYVFAELLDMPHIKDLESHAEYGSLYQLLQLFACGVHQDYLRRRQELPQLSDMQRLKLRHLTIVTMSTQTKRIPYADLMKELDLDNTRELEDVIITAIYSDVIRGKLDQLGGQLQVEYAAGRDVRPEAVPRVIATLQAWCQTCDTVMQCIDRQVQTANGEREARARHRAAIEAKVQTIRESLSAKDQDDPMSSDSKETVSTSDRSKKAKTRAAKAGTSKLWKS</sequence>
<comment type="subcellular location">
    <subcellularLocation>
        <location evidence="2">Cytoplasm</location>
    </subcellularLocation>
    <subcellularLocation>
        <location evidence="1">Nucleus</location>
    </subcellularLocation>
</comment>
<evidence type="ECO:0000256" key="5">
    <source>
        <dbReference type="ARBA" id="ARBA00022790"/>
    </source>
</evidence>
<evidence type="ECO:0000256" key="1">
    <source>
        <dbReference type="ARBA" id="ARBA00004123"/>
    </source>
</evidence>
<dbReference type="PROSITE" id="PS50250">
    <property type="entry name" value="PCI"/>
    <property type="match status" value="1"/>
</dbReference>
<keyword evidence="5" id="KW-0736">Signalosome</keyword>
<evidence type="ECO:0000313" key="10">
    <source>
        <dbReference type="Proteomes" id="UP000440578"/>
    </source>
</evidence>
<dbReference type="Proteomes" id="UP000440578">
    <property type="component" value="Unassembled WGS sequence"/>
</dbReference>
<dbReference type="Pfam" id="PF22061">
    <property type="entry name" value="CSN7_HB_subdom"/>
    <property type="match status" value="1"/>
</dbReference>
<dbReference type="InterPro" id="IPR045237">
    <property type="entry name" value="COPS7/eIF3m"/>
</dbReference>
<name>A0A6A4WI78_AMPAM</name>
<dbReference type="InterPro" id="IPR000717">
    <property type="entry name" value="PCI_dom"/>
</dbReference>
<feature type="region of interest" description="Disordered" evidence="7">
    <location>
        <begin position="216"/>
        <end position="261"/>
    </location>
</feature>
<comment type="similarity">
    <text evidence="3">Belongs to the CSN7/EIF3M family. CSN7 subfamily.</text>
</comment>
<comment type="caution">
    <text evidence="9">The sequence shown here is derived from an EMBL/GenBank/DDBJ whole genome shotgun (WGS) entry which is preliminary data.</text>
</comment>
<dbReference type="Pfam" id="PF01399">
    <property type="entry name" value="PCI"/>
    <property type="match status" value="1"/>
</dbReference>
<reference evidence="9 10" key="1">
    <citation type="submission" date="2019-07" db="EMBL/GenBank/DDBJ databases">
        <title>Draft genome assembly of a fouling barnacle, Amphibalanus amphitrite (Darwin, 1854): The first reference genome for Thecostraca.</title>
        <authorList>
            <person name="Kim W."/>
        </authorList>
    </citation>
    <scope>NUCLEOTIDE SEQUENCE [LARGE SCALE GENOMIC DNA]</scope>
    <source>
        <strain evidence="9">SNU_AA5</strain>
        <tissue evidence="9">Soma without cirri and trophi</tissue>
    </source>
</reference>
<evidence type="ECO:0000256" key="7">
    <source>
        <dbReference type="SAM" id="MobiDB-lite"/>
    </source>
</evidence>
<keyword evidence="6" id="KW-0539">Nucleus</keyword>
<proteinExistence type="inferred from homology"/>
<dbReference type="GO" id="GO:0008180">
    <property type="term" value="C:COP9 signalosome"/>
    <property type="evidence" value="ECO:0007669"/>
    <property type="project" value="UniProtKB-KW"/>
</dbReference>
<dbReference type="AlphaFoldDB" id="A0A6A4WI78"/>
<dbReference type="PANTHER" id="PTHR15350:SF5">
    <property type="entry name" value="COP9 SIGNALOSOME COMPLEX SUBUNIT 7"/>
    <property type="match status" value="1"/>
</dbReference>
<keyword evidence="10" id="KW-1185">Reference proteome</keyword>
<organism evidence="9 10">
    <name type="scientific">Amphibalanus amphitrite</name>
    <name type="common">Striped barnacle</name>
    <name type="synonym">Balanus amphitrite</name>
    <dbReference type="NCBI Taxonomy" id="1232801"/>
    <lineage>
        <taxon>Eukaryota</taxon>
        <taxon>Metazoa</taxon>
        <taxon>Ecdysozoa</taxon>
        <taxon>Arthropoda</taxon>
        <taxon>Crustacea</taxon>
        <taxon>Multicrustacea</taxon>
        <taxon>Cirripedia</taxon>
        <taxon>Thoracica</taxon>
        <taxon>Thoracicalcarea</taxon>
        <taxon>Balanomorpha</taxon>
        <taxon>Balanoidea</taxon>
        <taxon>Balanidae</taxon>
        <taxon>Amphibalaninae</taxon>
        <taxon>Amphibalanus</taxon>
    </lineage>
</organism>
<dbReference type="InterPro" id="IPR041481">
    <property type="entry name" value="CSN7_helixI"/>
</dbReference>
<protein>
    <submittedName>
        <fullName evidence="9">COP9 signalosome complex subunit 7a</fullName>
    </submittedName>
</protein>
<gene>
    <name evidence="9" type="primary">Cops7a</name>
    <name evidence="9" type="ORF">FJT64_021460</name>
</gene>
<dbReference type="PANTHER" id="PTHR15350">
    <property type="entry name" value="COP9 SIGNALOSOME COMPLEX SUBUNIT 7/DENDRITIC CELL PROTEIN GA17"/>
    <property type="match status" value="1"/>
</dbReference>
<evidence type="ECO:0000259" key="8">
    <source>
        <dbReference type="PROSITE" id="PS50250"/>
    </source>
</evidence>
<evidence type="ECO:0000256" key="6">
    <source>
        <dbReference type="ARBA" id="ARBA00023242"/>
    </source>
</evidence>
<feature type="domain" description="PCI" evidence="8">
    <location>
        <begin position="1"/>
        <end position="159"/>
    </location>
</feature>
<keyword evidence="4" id="KW-0963">Cytoplasm</keyword>
<evidence type="ECO:0000256" key="2">
    <source>
        <dbReference type="ARBA" id="ARBA00004496"/>
    </source>
</evidence>
<dbReference type="EMBL" id="VIIS01000599">
    <property type="protein sequence ID" value="KAF0307156.1"/>
    <property type="molecule type" value="Genomic_DNA"/>
</dbReference>
<dbReference type="GO" id="GO:0005737">
    <property type="term" value="C:cytoplasm"/>
    <property type="evidence" value="ECO:0007669"/>
    <property type="project" value="UniProtKB-SubCell"/>
</dbReference>
<evidence type="ECO:0000256" key="3">
    <source>
        <dbReference type="ARBA" id="ARBA00008482"/>
    </source>
</evidence>
<dbReference type="OrthoDB" id="10265275at2759"/>
<feature type="compositionally biased region" description="Low complexity" evidence="7">
    <location>
        <begin position="251"/>
        <end position="261"/>
    </location>
</feature>
<dbReference type="GO" id="GO:0010387">
    <property type="term" value="P:COP9 signalosome assembly"/>
    <property type="evidence" value="ECO:0007669"/>
    <property type="project" value="InterPro"/>
</dbReference>
<feature type="compositionally biased region" description="Polar residues" evidence="7">
    <location>
        <begin position="228"/>
        <end position="240"/>
    </location>
</feature>